<proteinExistence type="predicted"/>
<dbReference type="Proteomes" id="UP000663845">
    <property type="component" value="Unassembled WGS sequence"/>
</dbReference>
<dbReference type="PANTHER" id="PTHR38075:SF1">
    <property type="entry name" value="DUF4139 DOMAIN-CONTAINING PROTEIN"/>
    <property type="match status" value="1"/>
</dbReference>
<reference evidence="2" key="1">
    <citation type="submission" date="2021-02" db="EMBL/GenBank/DDBJ databases">
        <authorList>
            <person name="Nowell W R."/>
        </authorList>
    </citation>
    <scope>NUCLEOTIDE SEQUENCE</scope>
</reference>
<dbReference type="PANTHER" id="PTHR38075">
    <property type="entry name" value="DUF4139 DOMAIN-CONTAINING PROTEIN"/>
    <property type="match status" value="1"/>
</dbReference>
<organism evidence="2 3">
    <name type="scientific">Adineta steineri</name>
    <dbReference type="NCBI Taxonomy" id="433720"/>
    <lineage>
        <taxon>Eukaryota</taxon>
        <taxon>Metazoa</taxon>
        <taxon>Spiralia</taxon>
        <taxon>Gnathifera</taxon>
        <taxon>Rotifera</taxon>
        <taxon>Eurotatoria</taxon>
        <taxon>Bdelloidea</taxon>
        <taxon>Adinetida</taxon>
        <taxon>Adinetidae</taxon>
        <taxon>Adineta</taxon>
    </lineage>
</organism>
<evidence type="ECO:0000256" key="1">
    <source>
        <dbReference type="SAM" id="SignalP"/>
    </source>
</evidence>
<dbReference type="EMBL" id="CAJNOG010000078">
    <property type="protein sequence ID" value="CAF0902448.1"/>
    <property type="molecule type" value="Genomic_DNA"/>
</dbReference>
<feature type="signal peptide" evidence="1">
    <location>
        <begin position="1"/>
        <end position="19"/>
    </location>
</feature>
<keyword evidence="1" id="KW-0732">Signal</keyword>
<comment type="caution">
    <text evidence="2">The sequence shown here is derived from an EMBL/GenBank/DDBJ whole genome shotgun (WGS) entry which is preliminary data.</text>
</comment>
<gene>
    <name evidence="2" type="ORF">JYZ213_LOCUS10628</name>
</gene>
<feature type="chain" id="PRO_5032964640" evidence="1">
    <location>
        <begin position="20"/>
        <end position="418"/>
    </location>
</feature>
<name>A0A813ZPE2_9BILA</name>
<evidence type="ECO:0000313" key="2">
    <source>
        <dbReference type="EMBL" id="CAF0902448.1"/>
    </source>
</evidence>
<sequence>MLLAIIIIFINYFPNSLSAVELHIHKSVTEIRENYKGHGNIYNHLFSNSEYENIIDGSISWNGTSFIKQELYNTDDTLKDAFVIVKQLSACDCKIIQAKIIDPQTMLLENLETGTYFYADKHSIEYKYKRPSKSGITLAFHFHNTKTNYNGTLAYLIKGITWLPNYDLSITNFDTCSLRGYAVIRNNQQQEYEVNNTYLYSGDIQLIKNPSLTIYPRYNSSSDSIEFNNEEKGFYSYSFKVPYTLRSLSSVRLPFINITPQCQFYYKAITSIHTGQCKGVFQRYYDLISNQFLPAGILTIRDNQVLIGQSNLPDLPENYKHTITLGQDSDIRYSIKSNLISSNEVQPKDKSRTYSLDITISNFKNKEITGQLEFHGTSHISLGESTCMSGKIDGNAYILLLKLQQGEIYRCQFNVILK</sequence>
<evidence type="ECO:0000313" key="3">
    <source>
        <dbReference type="Proteomes" id="UP000663845"/>
    </source>
</evidence>
<protein>
    <submittedName>
        <fullName evidence="2">Uncharacterized protein</fullName>
    </submittedName>
</protein>
<dbReference type="AlphaFoldDB" id="A0A813ZPE2"/>
<accession>A0A813ZPE2</accession>